<dbReference type="EMBL" id="GBRH01271328">
    <property type="protein sequence ID" value="JAD26567.1"/>
    <property type="molecule type" value="Transcribed_RNA"/>
</dbReference>
<dbReference type="AlphaFoldDB" id="A0A0A8YVF4"/>
<accession>A0A0A8YVF4</accession>
<proteinExistence type="predicted"/>
<sequence>MGAVSIQTRHKEMNPLPCGAGRFGLTYFIDFLFQISTHPITK</sequence>
<evidence type="ECO:0000313" key="1">
    <source>
        <dbReference type="EMBL" id="JAD26567.1"/>
    </source>
</evidence>
<reference evidence="1" key="1">
    <citation type="submission" date="2014-09" db="EMBL/GenBank/DDBJ databases">
        <authorList>
            <person name="Magalhaes I.L.F."/>
            <person name="Oliveira U."/>
            <person name="Santos F.R."/>
            <person name="Vidigal T.H.D.A."/>
            <person name="Brescovit A.D."/>
            <person name="Santos A.J."/>
        </authorList>
    </citation>
    <scope>NUCLEOTIDE SEQUENCE</scope>
    <source>
        <tissue evidence="1">Shoot tissue taken approximately 20 cm above the soil surface</tissue>
    </source>
</reference>
<name>A0A0A8YVF4_ARUDO</name>
<organism evidence="1">
    <name type="scientific">Arundo donax</name>
    <name type="common">Giant reed</name>
    <name type="synonym">Donax arundinaceus</name>
    <dbReference type="NCBI Taxonomy" id="35708"/>
    <lineage>
        <taxon>Eukaryota</taxon>
        <taxon>Viridiplantae</taxon>
        <taxon>Streptophyta</taxon>
        <taxon>Embryophyta</taxon>
        <taxon>Tracheophyta</taxon>
        <taxon>Spermatophyta</taxon>
        <taxon>Magnoliopsida</taxon>
        <taxon>Liliopsida</taxon>
        <taxon>Poales</taxon>
        <taxon>Poaceae</taxon>
        <taxon>PACMAD clade</taxon>
        <taxon>Arundinoideae</taxon>
        <taxon>Arundineae</taxon>
        <taxon>Arundo</taxon>
    </lineage>
</organism>
<protein>
    <submittedName>
        <fullName evidence="1">Uncharacterized protein</fullName>
    </submittedName>
</protein>
<reference evidence="1" key="2">
    <citation type="journal article" date="2015" name="Data Brief">
        <title>Shoot transcriptome of the giant reed, Arundo donax.</title>
        <authorList>
            <person name="Barrero R.A."/>
            <person name="Guerrero F.D."/>
            <person name="Moolhuijzen P."/>
            <person name="Goolsby J.A."/>
            <person name="Tidwell J."/>
            <person name="Bellgard S.E."/>
            <person name="Bellgard M.I."/>
        </authorList>
    </citation>
    <scope>NUCLEOTIDE SEQUENCE</scope>
    <source>
        <tissue evidence="1">Shoot tissue taken approximately 20 cm above the soil surface</tissue>
    </source>
</reference>